<protein>
    <recommendedName>
        <fullName evidence="5">LysM domain-containing protein</fullName>
    </recommendedName>
</protein>
<dbReference type="PANTHER" id="PTHR34997:SF1">
    <property type="entry name" value="PEPTIDOGLYCAN-BINDING LYSIN DOMAIN"/>
    <property type="match status" value="1"/>
</dbReference>
<evidence type="ECO:0000256" key="2">
    <source>
        <dbReference type="ARBA" id="ARBA00023026"/>
    </source>
</evidence>
<accession>A0AAJ0HSM4</accession>
<reference evidence="6" key="1">
    <citation type="journal article" date="2023" name="Mol. Phylogenet. Evol.">
        <title>Genome-scale phylogeny and comparative genomics of the fungal order Sordariales.</title>
        <authorList>
            <person name="Hensen N."/>
            <person name="Bonometti L."/>
            <person name="Westerberg I."/>
            <person name="Brannstrom I.O."/>
            <person name="Guillou S."/>
            <person name="Cros-Aarteil S."/>
            <person name="Calhoun S."/>
            <person name="Haridas S."/>
            <person name="Kuo A."/>
            <person name="Mondo S."/>
            <person name="Pangilinan J."/>
            <person name="Riley R."/>
            <person name="LaButti K."/>
            <person name="Andreopoulos B."/>
            <person name="Lipzen A."/>
            <person name="Chen C."/>
            <person name="Yan M."/>
            <person name="Daum C."/>
            <person name="Ng V."/>
            <person name="Clum A."/>
            <person name="Steindorff A."/>
            <person name="Ohm R.A."/>
            <person name="Martin F."/>
            <person name="Silar P."/>
            <person name="Natvig D.O."/>
            <person name="Lalanne C."/>
            <person name="Gautier V."/>
            <person name="Ament-Velasquez S.L."/>
            <person name="Kruys A."/>
            <person name="Hutchinson M.I."/>
            <person name="Powell A.J."/>
            <person name="Barry K."/>
            <person name="Miller A.N."/>
            <person name="Grigoriev I.V."/>
            <person name="Debuchy R."/>
            <person name="Gladieux P."/>
            <person name="Hiltunen Thoren M."/>
            <person name="Johannesson H."/>
        </authorList>
    </citation>
    <scope>NUCLEOTIDE SEQUENCE</scope>
    <source>
        <strain evidence="6">CBS 955.72</strain>
    </source>
</reference>
<keyword evidence="7" id="KW-1185">Reference proteome</keyword>
<evidence type="ECO:0000256" key="3">
    <source>
        <dbReference type="ARBA" id="ARBA00044955"/>
    </source>
</evidence>
<dbReference type="InterPro" id="IPR052210">
    <property type="entry name" value="LysM1-like"/>
</dbReference>
<gene>
    <name evidence="6" type="ORF">B0T25DRAFT_447803</name>
</gene>
<keyword evidence="2" id="KW-0843">Virulence</keyword>
<keyword evidence="1" id="KW-0147">Chitin-binding</keyword>
<dbReference type="PROSITE" id="PS51782">
    <property type="entry name" value="LYSM"/>
    <property type="match status" value="1"/>
</dbReference>
<sequence>MSAFTSEIVLTHIPSFTTNVTDTRPTAMPIANGTRQECVSYLDPPMMLPPVFIDGIEQNRTYSFSCSDVAAGHNTTVAQLKNWNPSLGPANSTTNCVLSPAYRYCVRDNFQQVNATSACIQYEMARPGMTCQSFAGRYGLDFKGQFRAWNPMVQEDCTGFQTGMFLLSLCLTYRQPGQVAACNKWVIANNTNWFDKPCQIIETKFGMNHNRFVAWNPAVLSNCKSPSKNLSLNQQLTFPLTPGTEIYPRYEYCVSIPNFIPTYTTISSTAAPTATTTTRSTPPGKAKKREAQITDSPSSPVEGDAAVVMVTATPQWDHVTAVAGGEDSHETGHPELVK</sequence>
<name>A0AAJ0HSM4_9PEZI</name>
<evidence type="ECO:0000256" key="1">
    <source>
        <dbReference type="ARBA" id="ARBA00022669"/>
    </source>
</evidence>
<feature type="domain" description="LysM" evidence="5">
    <location>
        <begin position="121"/>
        <end position="168"/>
    </location>
</feature>
<dbReference type="Gene3D" id="3.10.350.10">
    <property type="entry name" value="LysM domain"/>
    <property type="match status" value="2"/>
</dbReference>
<dbReference type="InterPro" id="IPR036779">
    <property type="entry name" value="LysM_dom_sf"/>
</dbReference>
<evidence type="ECO:0000259" key="5">
    <source>
        <dbReference type="PROSITE" id="PS51782"/>
    </source>
</evidence>
<dbReference type="EMBL" id="JAUIQD010000002">
    <property type="protein sequence ID" value="KAK3360716.1"/>
    <property type="molecule type" value="Genomic_DNA"/>
</dbReference>
<evidence type="ECO:0000313" key="7">
    <source>
        <dbReference type="Proteomes" id="UP001275084"/>
    </source>
</evidence>
<organism evidence="6 7">
    <name type="scientific">Lasiosphaeria hispida</name>
    <dbReference type="NCBI Taxonomy" id="260671"/>
    <lineage>
        <taxon>Eukaryota</taxon>
        <taxon>Fungi</taxon>
        <taxon>Dikarya</taxon>
        <taxon>Ascomycota</taxon>
        <taxon>Pezizomycotina</taxon>
        <taxon>Sordariomycetes</taxon>
        <taxon>Sordariomycetidae</taxon>
        <taxon>Sordariales</taxon>
        <taxon>Lasiosphaeriaceae</taxon>
        <taxon>Lasiosphaeria</taxon>
    </lineage>
</organism>
<dbReference type="PANTHER" id="PTHR34997">
    <property type="entry name" value="AM15"/>
    <property type="match status" value="1"/>
</dbReference>
<comment type="similarity">
    <text evidence="3">Belongs to the secreted LysM effector family.</text>
</comment>
<dbReference type="GO" id="GO:0008061">
    <property type="term" value="F:chitin binding"/>
    <property type="evidence" value="ECO:0007669"/>
    <property type="project" value="UniProtKB-KW"/>
</dbReference>
<reference evidence="6" key="2">
    <citation type="submission" date="2023-06" db="EMBL/GenBank/DDBJ databases">
        <authorList>
            <consortium name="Lawrence Berkeley National Laboratory"/>
            <person name="Haridas S."/>
            <person name="Hensen N."/>
            <person name="Bonometti L."/>
            <person name="Westerberg I."/>
            <person name="Brannstrom I.O."/>
            <person name="Guillou S."/>
            <person name="Cros-Aarteil S."/>
            <person name="Calhoun S."/>
            <person name="Kuo A."/>
            <person name="Mondo S."/>
            <person name="Pangilinan J."/>
            <person name="Riley R."/>
            <person name="Labutti K."/>
            <person name="Andreopoulos B."/>
            <person name="Lipzen A."/>
            <person name="Chen C."/>
            <person name="Yanf M."/>
            <person name="Daum C."/>
            <person name="Ng V."/>
            <person name="Clum A."/>
            <person name="Steindorff A."/>
            <person name="Ohm R."/>
            <person name="Martin F."/>
            <person name="Silar P."/>
            <person name="Natvig D."/>
            <person name="Lalanne C."/>
            <person name="Gautier V."/>
            <person name="Ament-Velasquez S.L."/>
            <person name="Kruys A."/>
            <person name="Hutchinson M.I."/>
            <person name="Powell A.J."/>
            <person name="Barry K."/>
            <person name="Miller A.N."/>
            <person name="Grigoriev I.V."/>
            <person name="Debuchy R."/>
            <person name="Gladieux P."/>
            <person name="Thoren M.H."/>
            <person name="Johannesson H."/>
        </authorList>
    </citation>
    <scope>NUCLEOTIDE SEQUENCE</scope>
    <source>
        <strain evidence="6">CBS 955.72</strain>
    </source>
</reference>
<dbReference type="InterPro" id="IPR018392">
    <property type="entry name" value="LysM"/>
</dbReference>
<evidence type="ECO:0000313" key="6">
    <source>
        <dbReference type="EMBL" id="KAK3360716.1"/>
    </source>
</evidence>
<dbReference type="AlphaFoldDB" id="A0AAJ0HSM4"/>
<feature type="compositionally biased region" description="Low complexity" evidence="4">
    <location>
        <begin position="271"/>
        <end position="283"/>
    </location>
</feature>
<evidence type="ECO:0000256" key="4">
    <source>
        <dbReference type="SAM" id="MobiDB-lite"/>
    </source>
</evidence>
<comment type="caution">
    <text evidence="6">The sequence shown here is derived from an EMBL/GenBank/DDBJ whole genome shotgun (WGS) entry which is preliminary data.</text>
</comment>
<proteinExistence type="inferred from homology"/>
<dbReference type="Proteomes" id="UP001275084">
    <property type="component" value="Unassembled WGS sequence"/>
</dbReference>
<feature type="region of interest" description="Disordered" evidence="4">
    <location>
        <begin position="271"/>
        <end position="302"/>
    </location>
</feature>